<comment type="caution">
    <text evidence="9">The sequence shown here is derived from an EMBL/GenBank/DDBJ whole genome shotgun (WGS) entry which is preliminary data.</text>
</comment>
<protein>
    <submittedName>
        <fullName evidence="9">ABC transporter permease</fullName>
    </submittedName>
</protein>
<dbReference type="Gene3D" id="1.10.3720.10">
    <property type="entry name" value="MetI-like"/>
    <property type="match status" value="1"/>
</dbReference>
<feature type="transmembrane region" description="Helical" evidence="7">
    <location>
        <begin position="478"/>
        <end position="503"/>
    </location>
</feature>
<reference evidence="9 10" key="1">
    <citation type="submission" date="2019-09" db="EMBL/GenBank/DDBJ databases">
        <title>Phylogeny of genus Pseudoclavibacter and closely related genus.</title>
        <authorList>
            <person name="Li Y."/>
        </authorList>
    </citation>
    <scope>NUCLEOTIDE SEQUENCE [LARGE SCALE GENOMIC DNA]</scope>
    <source>
        <strain evidence="9 10">DSM 23821</strain>
    </source>
</reference>
<evidence type="ECO:0000259" key="8">
    <source>
        <dbReference type="PROSITE" id="PS50928"/>
    </source>
</evidence>
<dbReference type="AlphaFoldDB" id="A0A7J5BPR6"/>
<dbReference type="GO" id="GO:0005886">
    <property type="term" value="C:plasma membrane"/>
    <property type="evidence" value="ECO:0007669"/>
    <property type="project" value="UniProtKB-SubCell"/>
</dbReference>
<dbReference type="RefSeq" id="WP_158042032.1">
    <property type="nucleotide sequence ID" value="NZ_JACCFV010000001.1"/>
</dbReference>
<feature type="transmembrane region" description="Helical" evidence="7">
    <location>
        <begin position="201"/>
        <end position="221"/>
    </location>
</feature>
<evidence type="ECO:0000256" key="5">
    <source>
        <dbReference type="ARBA" id="ARBA00022989"/>
    </source>
</evidence>
<gene>
    <name evidence="9" type="ORF">F8O01_16625</name>
</gene>
<keyword evidence="10" id="KW-1185">Reference proteome</keyword>
<feature type="transmembrane region" description="Helical" evidence="7">
    <location>
        <begin position="173"/>
        <end position="194"/>
    </location>
</feature>
<dbReference type="PANTHER" id="PTHR43163:SF6">
    <property type="entry name" value="DIPEPTIDE TRANSPORT SYSTEM PERMEASE PROTEIN DPPB-RELATED"/>
    <property type="match status" value="1"/>
</dbReference>
<dbReference type="Pfam" id="PF00528">
    <property type="entry name" value="BPD_transp_1"/>
    <property type="match status" value="1"/>
</dbReference>
<feature type="transmembrane region" description="Helical" evidence="7">
    <location>
        <begin position="139"/>
        <end position="161"/>
    </location>
</feature>
<evidence type="ECO:0000256" key="1">
    <source>
        <dbReference type="ARBA" id="ARBA00004651"/>
    </source>
</evidence>
<feature type="domain" description="ABC transmembrane type-1" evidence="8">
    <location>
        <begin position="100"/>
        <end position="500"/>
    </location>
</feature>
<evidence type="ECO:0000256" key="4">
    <source>
        <dbReference type="ARBA" id="ARBA00022692"/>
    </source>
</evidence>
<keyword evidence="6 7" id="KW-0472">Membrane</keyword>
<dbReference type="Proteomes" id="UP000467240">
    <property type="component" value="Unassembled WGS sequence"/>
</dbReference>
<feature type="transmembrane region" description="Helical" evidence="7">
    <location>
        <begin position="258"/>
        <end position="277"/>
    </location>
</feature>
<feature type="transmembrane region" description="Helical" evidence="7">
    <location>
        <begin position="431"/>
        <end position="458"/>
    </location>
</feature>
<evidence type="ECO:0000313" key="10">
    <source>
        <dbReference type="Proteomes" id="UP000467240"/>
    </source>
</evidence>
<dbReference type="InterPro" id="IPR035906">
    <property type="entry name" value="MetI-like_sf"/>
</dbReference>
<comment type="similarity">
    <text evidence="7">Belongs to the binding-protein-dependent transport system permease family.</text>
</comment>
<dbReference type="EMBL" id="WBJZ01000030">
    <property type="protein sequence ID" value="KAB1652497.1"/>
    <property type="molecule type" value="Genomic_DNA"/>
</dbReference>
<feature type="transmembrane region" description="Helical" evidence="7">
    <location>
        <begin position="66"/>
        <end position="86"/>
    </location>
</feature>
<dbReference type="GO" id="GO:0055085">
    <property type="term" value="P:transmembrane transport"/>
    <property type="evidence" value="ECO:0007669"/>
    <property type="project" value="InterPro"/>
</dbReference>
<proteinExistence type="inferred from homology"/>
<feature type="transmembrane region" description="Helical" evidence="7">
    <location>
        <begin position="233"/>
        <end position="251"/>
    </location>
</feature>
<comment type="subcellular location">
    <subcellularLocation>
        <location evidence="1 7">Cell membrane</location>
        <topology evidence="1 7">Multi-pass membrane protein</topology>
    </subcellularLocation>
</comment>
<organism evidence="9 10">
    <name type="scientific">Pseudoclavibacter chungangensis</name>
    <dbReference type="NCBI Taxonomy" id="587635"/>
    <lineage>
        <taxon>Bacteria</taxon>
        <taxon>Bacillati</taxon>
        <taxon>Actinomycetota</taxon>
        <taxon>Actinomycetes</taxon>
        <taxon>Micrococcales</taxon>
        <taxon>Microbacteriaceae</taxon>
        <taxon>Pseudoclavibacter</taxon>
    </lineage>
</organism>
<name>A0A7J5BPR6_9MICO</name>
<keyword evidence="2 7" id="KW-0813">Transport</keyword>
<dbReference type="PROSITE" id="PS50928">
    <property type="entry name" value="ABC_TM1"/>
    <property type="match status" value="1"/>
</dbReference>
<feature type="transmembrane region" description="Helical" evidence="7">
    <location>
        <begin position="283"/>
        <end position="306"/>
    </location>
</feature>
<keyword evidence="3" id="KW-1003">Cell membrane</keyword>
<dbReference type="PANTHER" id="PTHR43163">
    <property type="entry name" value="DIPEPTIDE TRANSPORT SYSTEM PERMEASE PROTEIN DPPB-RELATED"/>
    <property type="match status" value="1"/>
</dbReference>
<dbReference type="OrthoDB" id="147639at2"/>
<evidence type="ECO:0000256" key="3">
    <source>
        <dbReference type="ARBA" id="ARBA00022475"/>
    </source>
</evidence>
<evidence type="ECO:0000313" key="9">
    <source>
        <dbReference type="EMBL" id="KAB1652497.1"/>
    </source>
</evidence>
<feature type="transmembrane region" description="Helical" evidence="7">
    <location>
        <begin position="6"/>
        <end position="29"/>
    </location>
</feature>
<keyword evidence="4 7" id="KW-0812">Transmembrane</keyword>
<dbReference type="InterPro" id="IPR000515">
    <property type="entry name" value="MetI-like"/>
</dbReference>
<keyword evidence="5 7" id="KW-1133">Transmembrane helix</keyword>
<sequence length="510" mass="55166">MLRFILRRLFVSIFILLGALFLVYCLVAISKDPFADIVQSTAPNKQQLIEARTELLNLDVPPPARFFIWLGGMLGFLVGNGTWGVNVLGQDVGALLPNVVGQTLQLVTGATLIAIVAGIAVGVATALRQYSGFDYAVTFVSFLLYSLPVFFVAVILKLYLAIGFNDFLQNPQIPIGVLLLVGIIIGVVVMSVTGGPPKQRLIAFAAGAVGTIVLLLLMQALDWFREPSLGIPLMLVLGLTTVLVVAVLTVGLRERRNLVVTGAVALSGAVLWFPLQFAMTNEIGVWFIVALVLAYTVLAWLAGQFFGGVDRHQIRTNAAIVGFVVAVLLVIDRIMQVWPAYMDATGDRPIATVGAVNPQFAGTDNIWLQLLDSGTHLLLPTLSIAFISIAQYSRYSRASLLDVMNMDYIRTARAKGLPERTVVMRHALRNALIPVTTVVAADVGAIISGAIVTEQIFAWRAMGSLFTASLETVDLNPLMAYMLITASLTVLFNLIADILYSVLDPRIRLS</sequence>
<feature type="transmembrane region" description="Helical" evidence="7">
    <location>
        <begin position="377"/>
        <end position="395"/>
    </location>
</feature>
<accession>A0A7J5BPR6</accession>
<evidence type="ECO:0000256" key="6">
    <source>
        <dbReference type="ARBA" id="ARBA00023136"/>
    </source>
</evidence>
<evidence type="ECO:0000256" key="2">
    <source>
        <dbReference type="ARBA" id="ARBA00022448"/>
    </source>
</evidence>
<feature type="transmembrane region" description="Helical" evidence="7">
    <location>
        <begin position="318"/>
        <end position="338"/>
    </location>
</feature>
<dbReference type="CDD" id="cd06261">
    <property type="entry name" value="TM_PBP2"/>
    <property type="match status" value="1"/>
</dbReference>
<feature type="transmembrane region" description="Helical" evidence="7">
    <location>
        <begin position="106"/>
        <end position="127"/>
    </location>
</feature>
<evidence type="ECO:0000256" key="7">
    <source>
        <dbReference type="RuleBase" id="RU363032"/>
    </source>
</evidence>